<evidence type="ECO:0000313" key="1">
    <source>
        <dbReference type="EMBL" id="RSE27278.1"/>
    </source>
</evidence>
<sequence length="76" mass="8433">MNKYEIKILKKGDEVLNVISYLGNLAVAVKRKKGHVDIVLIEKDEENIPSVAETWTISEGDNEVTVSNGTVKISTF</sequence>
<proteinExistence type="predicted"/>
<comment type="caution">
    <text evidence="1">The sequence shown here is derived from an EMBL/GenBank/DDBJ whole genome shotgun (WGS) entry which is preliminary data.</text>
</comment>
<name>A0A427V3W6_9ENTR</name>
<dbReference type="OrthoDB" id="9925736at2"/>
<dbReference type="AlphaFoldDB" id="A0A427V3W6"/>
<dbReference type="RefSeq" id="WP_125293077.1">
    <property type="nucleotide sequence ID" value="NZ_JAPTZM010000008.1"/>
</dbReference>
<gene>
    <name evidence="1" type="ORF">EGT71_08155</name>
</gene>
<evidence type="ECO:0000313" key="2">
    <source>
        <dbReference type="Proteomes" id="UP000275331"/>
    </source>
</evidence>
<dbReference type="Proteomes" id="UP000275331">
    <property type="component" value="Unassembled WGS sequence"/>
</dbReference>
<accession>A0A427V3W6</accession>
<reference evidence="1 2" key="1">
    <citation type="submission" date="2018-10" db="EMBL/GenBank/DDBJ databases">
        <title>Transmission dynamics of multidrug resistant bacteria on intensive care unit surfaces.</title>
        <authorList>
            <person name="D'Souza A.W."/>
            <person name="Potter R.F."/>
            <person name="Wallace M."/>
            <person name="Shupe A."/>
            <person name="Patel S."/>
            <person name="Sun S."/>
            <person name="Gul D."/>
            <person name="Kwon J.H."/>
            <person name="Andleeb S."/>
            <person name="Burnham C.-A.D."/>
            <person name="Dantas G."/>
        </authorList>
    </citation>
    <scope>NUCLEOTIDE SEQUENCE [LARGE SCALE GENOMIC DNA]</scope>
    <source>
        <strain evidence="1 2">AS_373</strain>
    </source>
</reference>
<organism evidence="1 2">
    <name type="scientific">Atlantibacter subterraneus</name>
    <dbReference type="NCBI Taxonomy" id="255519"/>
    <lineage>
        <taxon>Bacteria</taxon>
        <taxon>Pseudomonadati</taxon>
        <taxon>Pseudomonadota</taxon>
        <taxon>Gammaproteobacteria</taxon>
        <taxon>Enterobacterales</taxon>
        <taxon>Enterobacteriaceae</taxon>
        <taxon>Atlantibacter</taxon>
    </lineage>
</organism>
<dbReference type="EMBL" id="RHXB01000004">
    <property type="protein sequence ID" value="RSE27278.1"/>
    <property type="molecule type" value="Genomic_DNA"/>
</dbReference>
<protein>
    <submittedName>
        <fullName evidence="1">Uncharacterized protein</fullName>
    </submittedName>
</protein>